<comment type="caution">
    <text evidence="1">The sequence shown here is derived from an EMBL/GenBank/DDBJ whole genome shotgun (WGS) entry which is preliminary data.</text>
</comment>
<protein>
    <submittedName>
        <fullName evidence="1">Uncharacterized protein</fullName>
    </submittedName>
</protein>
<dbReference type="AlphaFoldDB" id="A0A9D3US21"/>
<proteinExistence type="predicted"/>
<sequence>MERKLILNESVDELIHFLAIVKKVPTKEIDELDSFSSDKGNKIRVTKTSRDIRRRKIKAIIP</sequence>
<evidence type="ECO:0000313" key="2">
    <source>
        <dbReference type="Proteomes" id="UP000828251"/>
    </source>
</evidence>
<keyword evidence="2" id="KW-1185">Reference proteome</keyword>
<dbReference type="Proteomes" id="UP000828251">
    <property type="component" value="Unassembled WGS sequence"/>
</dbReference>
<dbReference type="EMBL" id="JAIQCV010000010">
    <property type="protein sequence ID" value="KAH1056403.1"/>
    <property type="molecule type" value="Genomic_DNA"/>
</dbReference>
<organism evidence="1 2">
    <name type="scientific">Gossypium stocksii</name>
    <dbReference type="NCBI Taxonomy" id="47602"/>
    <lineage>
        <taxon>Eukaryota</taxon>
        <taxon>Viridiplantae</taxon>
        <taxon>Streptophyta</taxon>
        <taxon>Embryophyta</taxon>
        <taxon>Tracheophyta</taxon>
        <taxon>Spermatophyta</taxon>
        <taxon>Magnoliopsida</taxon>
        <taxon>eudicotyledons</taxon>
        <taxon>Gunneridae</taxon>
        <taxon>Pentapetalae</taxon>
        <taxon>rosids</taxon>
        <taxon>malvids</taxon>
        <taxon>Malvales</taxon>
        <taxon>Malvaceae</taxon>
        <taxon>Malvoideae</taxon>
        <taxon>Gossypium</taxon>
    </lineage>
</organism>
<reference evidence="1 2" key="1">
    <citation type="journal article" date="2021" name="Plant Biotechnol. J.">
        <title>Multi-omics assisted identification of the key and species-specific regulatory components of drought-tolerant mechanisms in Gossypium stocksii.</title>
        <authorList>
            <person name="Yu D."/>
            <person name="Ke L."/>
            <person name="Zhang D."/>
            <person name="Wu Y."/>
            <person name="Sun Y."/>
            <person name="Mei J."/>
            <person name="Sun J."/>
            <person name="Sun Y."/>
        </authorList>
    </citation>
    <scope>NUCLEOTIDE SEQUENCE [LARGE SCALE GENOMIC DNA]</scope>
    <source>
        <strain evidence="2">cv. E1</strain>
        <tissue evidence="1">Leaf</tissue>
    </source>
</reference>
<accession>A0A9D3US21</accession>
<gene>
    <name evidence="1" type="ORF">J1N35_034468</name>
</gene>
<name>A0A9D3US21_9ROSI</name>
<evidence type="ECO:0000313" key="1">
    <source>
        <dbReference type="EMBL" id="KAH1056403.1"/>
    </source>
</evidence>